<evidence type="ECO:0000256" key="6">
    <source>
        <dbReference type="RuleBase" id="RU361187"/>
    </source>
</evidence>
<dbReference type="GO" id="GO:0004553">
    <property type="term" value="F:hydrolase activity, hydrolyzing O-glycosyl compounds"/>
    <property type="evidence" value="ECO:0007669"/>
    <property type="project" value="InterPro"/>
</dbReference>
<accession>A0A4R2IWJ9</accession>
<evidence type="ECO:0000256" key="3">
    <source>
        <dbReference type="ARBA" id="ARBA00023295"/>
    </source>
</evidence>
<dbReference type="Proteomes" id="UP000295573">
    <property type="component" value="Unassembled WGS sequence"/>
</dbReference>
<dbReference type="PANTHER" id="PTHR42812">
    <property type="entry name" value="BETA-XYLOSIDASE"/>
    <property type="match status" value="1"/>
</dbReference>
<feature type="active site" description="Proton acceptor" evidence="4">
    <location>
        <position position="17"/>
    </location>
</feature>
<evidence type="ECO:0000256" key="5">
    <source>
        <dbReference type="PIRSR" id="PIRSR606710-2"/>
    </source>
</evidence>
<comment type="caution">
    <text evidence="9">The sequence shown here is derived from an EMBL/GenBank/DDBJ whole genome shotgun (WGS) entry which is preliminary data.</text>
</comment>
<evidence type="ECO:0000313" key="9">
    <source>
        <dbReference type="EMBL" id="TCO49944.1"/>
    </source>
</evidence>
<feature type="compositionally biased region" description="Pro residues" evidence="7">
    <location>
        <begin position="311"/>
        <end position="322"/>
    </location>
</feature>
<protein>
    <submittedName>
        <fullName evidence="9">Xylan 1,4-beta-xylosidase</fullName>
    </submittedName>
</protein>
<feature type="region of interest" description="Disordered" evidence="7">
    <location>
        <begin position="307"/>
        <end position="333"/>
    </location>
</feature>
<evidence type="ECO:0000259" key="8">
    <source>
        <dbReference type="Pfam" id="PF17851"/>
    </source>
</evidence>
<dbReference type="InterPro" id="IPR051795">
    <property type="entry name" value="Glycosyl_Hydrlase_43"/>
</dbReference>
<dbReference type="InterPro" id="IPR023296">
    <property type="entry name" value="Glyco_hydro_beta-prop_sf"/>
</dbReference>
<dbReference type="AlphaFoldDB" id="A0A4R2IWJ9"/>
<dbReference type="Pfam" id="PF17851">
    <property type="entry name" value="GH43_C2"/>
    <property type="match status" value="1"/>
</dbReference>
<organism evidence="9 10">
    <name type="scientific">Kribbella antiqua</name>
    <dbReference type="NCBI Taxonomy" id="2512217"/>
    <lineage>
        <taxon>Bacteria</taxon>
        <taxon>Bacillati</taxon>
        <taxon>Actinomycetota</taxon>
        <taxon>Actinomycetes</taxon>
        <taxon>Propionibacteriales</taxon>
        <taxon>Kribbellaceae</taxon>
        <taxon>Kribbella</taxon>
    </lineage>
</organism>
<dbReference type="OrthoDB" id="9758923at2"/>
<dbReference type="Gene3D" id="2.60.120.200">
    <property type="match status" value="1"/>
</dbReference>
<keyword evidence="2 6" id="KW-0378">Hydrolase</keyword>
<reference evidence="9 10" key="1">
    <citation type="journal article" date="2015" name="Stand. Genomic Sci.">
        <title>Genomic Encyclopedia of Bacterial and Archaeal Type Strains, Phase III: the genomes of soil and plant-associated and newly described type strains.</title>
        <authorList>
            <person name="Whitman W.B."/>
            <person name="Woyke T."/>
            <person name="Klenk H.P."/>
            <person name="Zhou Y."/>
            <person name="Lilburn T.G."/>
            <person name="Beck B.J."/>
            <person name="De Vos P."/>
            <person name="Vandamme P."/>
            <person name="Eisen J.A."/>
            <person name="Garrity G."/>
            <person name="Hugenholtz P."/>
            <person name="Kyrpides N.C."/>
        </authorList>
    </citation>
    <scope>NUCLEOTIDE SEQUENCE [LARGE SCALE GENOMIC DNA]</scope>
    <source>
        <strain evidence="9 10">VKM Ac-2541</strain>
    </source>
</reference>
<evidence type="ECO:0000313" key="10">
    <source>
        <dbReference type="Proteomes" id="UP000295573"/>
    </source>
</evidence>
<keyword evidence="10" id="KW-1185">Reference proteome</keyword>
<feature type="compositionally biased region" description="Low complexity" evidence="7">
    <location>
        <begin position="323"/>
        <end position="333"/>
    </location>
</feature>
<dbReference type="EMBL" id="SLWR01000002">
    <property type="protein sequence ID" value="TCO49944.1"/>
    <property type="molecule type" value="Genomic_DNA"/>
</dbReference>
<evidence type="ECO:0000256" key="2">
    <source>
        <dbReference type="ARBA" id="ARBA00022801"/>
    </source>
</evidence>
<feature type="domain" description="Beta-xylosidase C-terminal Concanavalin A-like" evidence="8">
    <location>
        <begin position="366"/>
        <end position="560"/>
    </location>
</feature>
<name>A0A4R2IWJ9_9ACTN</name>
<evidence type="ECO:0000256" key="1">
    <source>
        <dbReference type="ARBA" id="ARBA00009865"/>
    </source>
</evidence>
<gene>
    <name evidence="9" type="ORF">EV646_10215</name>
</gene>
<evidence type="ECO:0000256" key="4">
    <source>
        <dbReference type="PIRSR" id="PIRSR606710-1"/>
    </source>
</evidence>
<feature type="active site" description="Proton donor" evidence="4">
    <location>
        <position position="187"/>
    </location>
</feature>
<dbReference type="PANTHER" id="PTHR42812:SF12">
    <property type="entry name" value="BETA-XYLOSIDASE-RELATED"/>
    <property type="match status" value="1"/>
</dbReference>
<evidence type="ECO:0000256" key="7">
    <source>
        <dbReference type="SAM" id="MobiDB-lite"/>
    </source>
</evidence>
<dbReference type="GO" id="GO:0005975">
    <property type="term" value="P:carbohydrate metabolic process"/>
    <property type="evidence" value="ECO:0007669"/>
    <property type="project" value="InterPro"/>
</dbReference>
<dbReference type="Pfam" id="PF04616">
    <property type="entry name" value="Glyco_hydro_43"/>
    <property type="match status" value="1"/>
</dbReference>
<dbReference type="InterPro" id="IPR013320">
    <property type="entry name" value="ConA-like_dom_sf"/>
</dbReference>
<comment type="similarity">
    <text evidence="1 6">Belongs to the glycosyl hydrolase 43 family.</text>
</comment>
<feature type="site" description="Important for catalytic activity, responsible for pKa modulation of the active site Glu and correct orientation of both the proton donor and substrate" evidence="5">
    <location>
        <position position="130"/>
    </location>
</feature>
<dbReference type="Gene3D" id="2.115.10.20">
    <property type="entry name" value="Glycosyl hydrolase domain, family 43"/>
    <property type="match status" value="1"/>
</dbReference>
<dbReference type="RefSeq" id="WP_132144922.1">
    <property type="nucleotide sequence ID" value="NZ_SLWR01000002.1"/>
</dbReference>
<keyword evidence="3 6" id="KW-0326">Glycosidase</keyword>
<dbReference type="CDD" id="cd09000">
    <property type="entry name" value="GH43_SXA-like"/>
    <property type="match status" value="1"/>
</dbReference>
<sequence length="563" mass="61485">MSNSTVRNPILPGFHPDPSILRVGEDYYIANSTFEWYPGIRLHHSRNLRDWTPIGHALTSPAALPLRGVPNSGGVWAPSLSYHDGRFWLVYAVVYTTGGPFKDLDIFLVHASSMTGPWSEPAYLGGGGFDPSLFHDDDGRSWLVNMTWDARPGHHPFGGIVLQEVDLLRGCLVGEQRRILTHDELVEGPNLYRRDGWYYLMLAEGGTGWNHGILMARSRTIDGPYELDPSGSLLTSRDNPGLTLQKAGHGELVQTPTGEWYLVHLASRPVLAHGERRSILGRETCLQQVRWTDDGWLRLHHGGHWPAEEVPVPPSASPPPTPADAAAHPAPLIAPPTAAEPAALAALPTAAEPAALAALPAAPVARDEFESPELSSDWNSLRQPMSGDWVSLEERPGWLRLRGRQSLWSRFGLSLVAQRLTSTRVVVTASVECKPSYSGQQAGIVFWYDTTTHFFLGVTGSEEGPRVVLAKSDDGRYTEDVTAIEVDGPLLLRGTLDGHRLQFAISTDGESWQDIGATLDASVLSDDYGSALRFTGAFTGLAAVDSYAGRLPADFAFFEIRAE</sequence>
<proteinExistence type="inferred from homology"/>
<dbReference type="SUPFAM" id="SSF49899">
    <property type="entry name" value="Concanavalin A-like lectins/glucanases"/>
    <property type="match status" value="1"/>
</dbReference>
<dbReference type="SUPFAM" id="SSF75005">
    <property type="entry name" value="Arabinanase/levansucrase/invertase"/>
    <property type="match status" value="1"/>
</dbReference>
<dbReference type="InterPro" id="IPR041542">
    <property type="entry name" value="GH43_C2"/>
</dbReference>
<dbReference type="InterPro" id="IPR006710">
    <property type="entry name" value="Glyco_hydro_43"/>
</dbReference>